<sequence>MVKTSLRVGKTCRVVLGLSWWSGKGRSYFFVPPAGVTSGTSLWPAAKAYCVRYSHALEKGNGMRLKEWGAFWLLGAIWGSSFLWIKIAVSEIGPATLAALRLLFGLLGLLLVMRLQRQAFPRTAEHLPAYLFMGAFNTAIPFVLISWGETRIDSGLAAILNATVPLFTIVIAHFWLSDERITSTRLAGLLVGFSGVVVLMSRDLGVSVVTRSIWGQVAVLVASVSYAVAATFSRRHLRGHPPLLQATMVVLFADLFTWLTAFAGERPVRLPALPITWFALVWLGLLGSCTAYLLYFYLINAWGPTRSSLVAYVFPMIGLLLGIIFLNEHADWRLLVGSGLVVAGIAVVNLRQARTSGLRSGSGHAAVERKQPQEP</sequence>
<dbReference type="InterPro" id="IPR050638">
    <property type="entry name" value="AA-Vitamin_Transporters"/>
</dbReference>
<feature type="transmembrane region" description="Helical" evidence="6">
    <location>
        <begin position="332"/>
        <end position="350"/>
    </location>
</feature>
<dbReference type="EMBL" id="VBAP01000031">
    <property type="protein sequence ID" value="TMI76044.1"/>
    <property type="molecule type" value="Genomic_DNA"/>
</dbReference>
<feature type="transmembrane region" description="Helical" evidence="6">
    <location>
        <begin position="127"/>
        <end position="148"/>
    </location>
</feature>
<dbReference type="GO" id="GO:0016020">
    <property type="term" value="C:membrane"/>
    <property type="evidence" value="ECO:0007669"/>
    <property type="project" value="UniProtKB-SubCell"/>
</dbReference>
<feature type="transmembrane region" description="Helical" evidence="6">
    <location>
        <begin position="309"/>
        <end position="326"/>
    </location>
</feature>
<organism evidence="8 9">
    <name type="scientific">Candidatus Segetimicrobium genomatis</name>
    <dbReference type="NCBI Taxonomy" id="2569760"/>
    <lineage>
        <taxon>Bacteria</taxon>
        <taxon>Bacillati</taxon>
        <taxon>Candidatus Sysuimicrobiota</taxon>
        <taxon>Candidatus Sysuimicrobiia</taxon>
        <taxon>Candidatus Sysuimicrobiales</taxon>
        <taxon>Candidatus Segetimicrobiaceae</taxon>
        <taxon>Candidatus Segetimicrobium</taxon>
    </lineage>
</organism>
<evidence type="ECO:0000259" key="7">
    <source>
        <dbReference type="Pfam" id="PF00892"/>
    </source>
</evidence>
<proteinExistence type="inferred from homology"/>
<comment type="similarity">
    <text evidence="2">Belongs to the EamA transporter family.</text>
</comment>
<feature type="transmembrane region" description="Helical" evidence="6">
    <location>
        <begin position="183"/>
        <end position="201"/>
    </location>
</feature>
<keyword evidence="5 6" id="KW-0472">Membrane</keyword>
<feature type="domain" description="EamA" evidence="7">
    <location>
        <begin position="69"/>
        <end position="200"/>
    </location>
</feature>
<feature type="transmembrane region" description="Helical" evidence="6">
    <location>
        <begin position="69"/>
        <end position="89"/>
    </location>
</feature>
<dbReference type="Proteomes" id="UP000318834">
    <property type="component" value="Unassembled WGS sequence"/>
</dbReference>
<gene>
    <name evidence="8" type="ORF">E6H05_04805</name>
</gene>
<dbReference type="InterPro" id="IPR000620">
    <property type="entry name" value="EamA_dom"/>
</dbReference>
<name>A0A537IXI7_9BACT</name>
<accession>A0A537IXI7</accession>
<dbReference type="Pfam" id="PF00892">
    <property type="entry name" value="EamA"/>
    <property type="match status" value="2"/>
</dbReference>
<evidence type="ECO:0000313" key="9">
    <source>
        <dbReference type="Proteomes" id="UP000318834"/>
    </source>
</evidence>
<keyword evidence="3 6" id="KW-0812">Transmembrane</keyword>
<feature type="transmembrane region" description="Helical" evidence="6">
    <location>
        <begin position="154"/>
        <end position="176"/>
    </location>
</feature>
<evidence type="ECO:0000256" key="5">
    <source>
        <dbReference type="ARBA" id="ARBA00023136"/>
    </source>
</evidence>
<evidence type="ECO:0000313" key="8">
    <source>
        <dbReference type="EMBL" id="TMI76044.1"/>
    </source>
</evidence>
<reference evidence="8 9" key="1">
    <citation type="journal article" date="2019" name="Nat. Microbiol.">
        <title>Mediterranean grassland soil C-N compound turnover is dependent on rainfall and depth, and is mediated by genomically divergent microorganisms.</title>
        <authorList>
            <person name="Diamond S."/>
            <person name="Andeer P.F."/>
            <person name="Li Z."/>
            <person name="Crits-Christoph A."/>
            <person name="Burstein D."/>
            <person name="Anantharaman K."/>
            <person name="Lane K.R."/>
            <person name="Thomas B.C."/>
            <person name="Pan C."/>
            <person name="Northen T.R."/>
            <person name="Banfield J.F."/>
        </authorList>
    </citation>
    <scope>NUCLEOTIDE SEQUENCE [LARGE SCALE GENOMIC DNA]</scope>
    <source>
        <strain evidence="8">NP_8</strain>
    </source>
</reference>
<comment type="subcellular location">
    <subcellularLocation>
        <location evidence="1">Membrane</location>
        <topology evidence="1">Multi-pass membrane protein</topology>
    </subcellularLocation>
</comment>
<dbReference type="InterPro" id="IPR037185">
    <property type="entry name" value="EmrE-like"/>
</dbReference>
<evidence type="ECO:0000256" key="3">
    <source>
        <dbReference type="ARBA" id="ARBA00022692"/>
    </source>
</evidence>
<evidence type="ECO:0000256" key="4">
    <source>
        <dbReference type="ARBA" id="ARBA00022989"/>
    </source>
</evidence>
<evidence type="ECO:0000256" key="2">
    <source>
        <dbReference type="ARBA" id="ARBA00007362"/>
    </source>
</evidence>
<feature type="domain" description="EamA" evidence="7">
    <location>
        <begin position="214"/>
        <end position="349"/>
    </location>
</feature>
<feature type="transmembrane region" description="Helical" evidence="6">
    <location>
        <begin position="244"/>
        <end position="263"/>
    </location>
</feature>
<evidence type="ECO:0000256" key="1">
    <source>
        <dbReference type="ARBA" id="ARBA00004141"/>
    </source>
</evidence>
<dbReference type="SUPFAM" id="SSF103481">
    <property type="entry name" value="Multidrug resistance efflux transporter EmrE"/>
    <property type="match status" value="2"/>
</dbReference>
<protein>
    <submittedName>
        <fullName evidence="8">DMT family transporter</fullName>
    </submittedName>
</protein>
<keyword evidence="4 6" id="KW-1133">Transmembrane helix</keyword>
<dbReference type="PANTHER" id="PTHR32322">
    <property type="entry name" value="INNER MEMBRANE TRANSPORTER"/>
    <property type="match status" value="1"/>
</dbReference>
<dbReference type="AlphaFoldDB" id="A0A537IXI7"/>
<feature type="transmembrane region" description="Helical" evidence="6">
    <location>
        <begin position="275"/>
        <end position="297"/>
    </location>
</feature>
<dbReference type="PANTHER" id="PTHR32322:SF9">
    <property type="entry name" value="AMINO-ACID METABOLITE EFFLUX PUMP-RELATED"/>
    <property type="match status" value="1"/>
</dbReference>
<evidence type="ECO:0000256" key="6">
    <source>
        <dbReference type="SAM" id="Phobius"/>
    </source>
</evidence>
<feature type="transmembrane region" description="Helical" evidence="6">
    <location>
        <begin position="213"/>
        <end position="232"/>
    </location>
</feature>
<comment type="caution">
    <text evidence="8">The sequence shown here is derived from an EMBL/GenBank/DDBJ whole genome shotgun (WGS) entry which is preliminary data.</text>
</comment>
<feature type="transmembrane region" description="Helical" evidence="6">
    <location>
        <begin position="95"/>
        <end position="115"/>
    </location>
</feature>